<dbReference type="VEuPathDB" id="ToxoDB:CSUI_006895"/>
<evidence type="ECO:0008006" key="5">
    <source>
        <dbReference type="Google" id="ProtNLM"/>
    </source>
</evidence>
<gene>
    <name evidence="3" type="ORF">CSUI_006895</name>
</gene>
<feature type="region of interest" description="Disordered" evidence="1">
    <location>
        <begin position="355"/>
        <end position="746"/>
    </location>
</feature>
<dbReference type="Proteomes" id="UP000221165">
    <property type="component" value="Unassembled WGS sequence"/>
</dbReference>
<comment type="caution">
    <text evidence="3">The sequence shown here is derived from an EMBL/GenBank/DDBJ whole genome shotgun (WGS) entry which is preliminary data.</text>
</comment>
<keyword evidence="2" id="KW-0472">Membrane</keyword>
<feature type="compositionally biased region" description="Basic and acidic residues" evidence="1">
    <location>
        <begin position="486"/>
        <end position="497"/>
    </location>
</feature>
<evidence type="ECO:0000256" key="2">
    <source>
        <dbReference type="SAM" id="Phobius"/>
    </source>
</evidence>
<feature type="compositionally biased region" description="Basic and acidic residues" evidence="1">
    <location>
        <begin position="390"/>
        <end position="400"/>
    </location>
</feature>
<dbReference type="GeneID" id="94430256"/>
<name>A0A2C6KSH7_9APIC</name>
<feature type="compositionally biased region" description="Basic and acidic residues" evidence="1">
    <location>
        <begin position="683"/>
        <end position="716"/>
    </location>
</feature>
<evidence type="ECO:0000313" key="3">
    <source>
        <dbReference type="EMBL" id="PHJ19274.1"/>
    </source>
</evidence>
<dbReference type="RefSeq" id="XP_067920976.1">
    <property type="nucleotide sequence ID" value="XM_068067045.1"/>
</dbReference>
<organism evidence="3 4">
    <name type="scientific">Cystoisospora suis</name>
    <dbReference type="NCBI Taxonomy" id="483139"/>
    <lineage>
        <taxon>Eukaryota</taxon>
        <taxon>Sar</taxon>
        <taxon>Alveolata</taxon>
        <taxon>Apicomplexa</taxon>
        <taxon>Conoidasida</taxon>
        <taxon>Coccidia</taxon>
        <taxon>Eucoccidiorida</taxon>
        <taxon>Eimeriorina</taxon>
        <taxon>Sarcocystidae</taxon>
        <taxon>Cystoisospora</taxon>
    </lineage>
</organism>
<proteinExistence type="predicted"/>
<dbReference type="EMBL" id="MIGC01003547">
    <property type="protein sequence ID" value="PHJ19274.1"/>
    <property type="molecule type" value="Genomic_DNA"/>
</dbReference>
<feature type="compositionally biased region" description="Basic and acidic residues" evidence="1">
    <location>
        <begin position="594"/>
        <end position="615"/>
    </location>
</feature>
<keyword evidence="2" id="KW-1133">Transmembrane helix</keyword>
<dbReference type="AlphaFoldDB" id="A0A2C6KSH7"/>
<accession>A0A2C6KSH7</accession>
<sequence length="760" mass="86854">MGTARLLSCISSIIFFVWGSSSYLLYKPFFVSLSFSHRFLLVHPFLLFSFLVSSPHLSCCLSVSAVAHGSISPWSFKGILTPPYMSPTREDFLPTFQTAIPLAVTPSPSTRHKCPRRLPYHVEEEERLSYSNTPCSNERHTTPGRWNQPNSRSWLGTETDVPLPPLGLLVSPHERFSRPPVLKKKRKQFSSRKEGVSLSSSYALDELQSSIRMSLPSRLSVFAYKSFTRHSSMPYHSQAYRPNPPRNSRQEVSYISGFLVYSTPLKRRKSPVKRREKSSPHLPLSSFSYDALVPSLNTITYPAQRSLSLSTPLSFSRSFFSPSSSIAPAVDSSMINPPIGLASFSCDNDRHRNFSSSLHLSPRRGEDEEENKKANERASTSSYQAKKKSRIQEEEGRDNDFQTPHLKTSASSLPRGPRRSSSYPSSHPYRSHSSHEKTPDGSFLPSSPPFSVPYPSDRLRDPHPSRAGTSPGLSSRHQHHRQQHPHWYERRDRRPIQREGFSQEQGSSSSYPSPSPRPFFQDSQTQIEKELPSFSPNSFSSPNRRRNSFSSSSSSLPPPQASSQAPQDYSSPQRYRPRRQQRHHIAECEGDLSGFDRDKEESVKISTRGHEERRLLSSSLDGWGREDVLPKERRRQQRSFQSPHDASLPLPSPSPSSSYEAHETKNVLRKEIASLRSTPSGTDSHRLAKKEGEQREEHEKEEERERRRIRTRKSDLDEMTDPSLQYHHYHRTSQKLQRPSFSSTREESLQLLDWMLQQRI</sequence>
<feature type="non-terminal residue" evidence="3">
    <location>
        <position position="760"/>
    </location>
</feature>
<keyword evidence="2" id="KW-0812">Transmembrane</keyword>
<feature type="compositionally biased region" description="Polar residues" evidence="1">
    <location>
        <begin position="734"/>
        <end position="743"/>
    </location>
</feature>
<feature type="compositionally biased region" description="Low complexity" evidence="1">
    <location>
        <begin position="409"/>
        <end position="428"/>
    </location>
</feature>
<protein>
    <recommendedName>
        <fullName evidence="5">Transmembrane protein</fullName>
    </recommendedName>
</protein>
<keyword evidence="4" id="KW-1185">Reference proteome</keyword>
<evidence type="ECO:0000256" key="1">
    <source>
        <dbReference type="SAM" id="MobiDB-lite"/>
    </source>
</evidence>
<feature type="compositionally biased region" description="Basic and acidic residues" evidence="1">
    <location>
        <begin position="363"/>
        <end position="376"/>
    </location>
</feature>
<feature type="transmembrane region" description="Helical" evidence="2">
    <location>
        <begin position="6"/>
        <end position="26"/>
    </location>
</feature>
<feature type="compositionally biased region" description="Low complexity" evidence="1">
    <location>
        <begin position="498"/>
        <end position="512"/>
    </location>
</feature>
<feature type="region of interest" description="Disordered" evidence="1">
    <location>
        <begin position="131"/>
        <end position="150"/>
    </location>
</feature>
<reference evidence="3 4" key="1">
    <citation type="journal article" date="2017" name="Int. J. Parasitol.">
        <title>The genome of the protozoan parasite Cystoisospora suis and a reverse vaccinology approach to identify vaccine candidates.</title>
        <authorList>
            <person name="Palmieri N."/>
            <person name="Shrestha A."/>
            <person name="Ruttkowski B."/>
            <person name="Beck T."/>
            <person name="Vogl C."/>
            <person name="Tomley F."/>
            <person name="Blake D.P."/>
            <person name="Joachim A."/>
        </authorList>
    </citation>
    <scope>NUCLEOTIDE SEQUENCE [LARGE SCALE GENOMIC DNA]</scope>
    <source>
        <strain evidence="3 4">Wien I</strain>
    </source>
</reference>
<feature type="compositionally biased region" description="Basic and acidic residues" evidence="1">
    <location>
        <begin position="660"/>
        <end position="673"/>
    </location>
</feature>
<evidence type="ECO:0000313" key="4">
    <source>
        <dbReference type="Proteomes" id="UP000221165"/>
    </source>
</evidence>
<feature type="compositionally biased region" description="Low complexity" evidence="1">
    <location>
        <begin position="532"/>
        <end position="574"/>
    </location>
</feature>